<dbReference type="Pfam" id="PF00078">
    <property type="entry name" value="RVT_1"/>
    <property type="match status" value="1"/>
</dbReference>
<dbReference type="GO" id="GO:0006281">
    <property type="term" value="P:DNA repair"/>
    <property type="evidence" value="ECO:0007669"/>
    <property type="project" value="InterPro"/>
</dbReference>
<evidence type="ECO:0000259" key="6">
    <source>
        <dbReference type="PROSITE" id="PS50878"/>
    </source>
</evidence>
<evidence type="ECO:0000256" key="4">
    <source>
        <dbReference type="SAM" id="MobiDB-lite"/>
    </source>
</evidence>
<feature type="domain" description="UBC core" evidence="5">
    <location>
        <begin position="4"/>
        <end position="150"/>
    </location>
</feature>
<dbReference type="Pfam" id="PF00179">
    <property type="entry name" value="UQ_con"/>
    <property type="match status" value="1"/>
</dbReference>
<dbReference type="SUPFAM" id="SSF56672">
    <property type="entry name" value="DNA/RNA polymerases"/>
    <property type="match status" value="1"/>
</dbReference>
<dbReference type="InterPro" id="IPR043502">
    <property type="entry name" value="DNA/RNA_pol_sf"/>
</dbReference>
<dbReference type="EMBL" id="OIVN01002779">
    <property type="protein sequence ID" value="SPD06381.1"/>
    <property type="molecule type" value="Genomic_DNA"/>
</dbReference>
<keyword evidence="1" id="KW-0808">Transferase</keyword>
<dbReference type="InterPro" id="IPR016135">
    <property type="entry name" value="UBQ-conjugating_enzyme/RWD"/>
</dbReference>
<feature type="domain" description="Reverse transcriptase" evidence="6">
    <location>
        <begin position="999"/>
        <end position="1279"/>
    </location>
</feature>
<dbReference type="PROSITE" id="PS50878">
    <property type="entry name" value="RT_POL"/>
    <property type="match status" value="1"/>
</dbReference>
<reference evidence="7" key="1">
    <citation type="submission" date="2018-02" db="EMBL/GenBank/DDBJ databases">
        <authorList>
            <person name="Cohen D.B."/>
            <person name="Kent A.D."/>
        </authorList>
    </citation>
    <scope>NUCLEOTIDE SEQUENCE</scope>
</reference>
<dbReference type="GO" id="GO:0016740">
    <property type="term" value="F:transferase activity"/>
    <property type="evidence" value="ECO:0007669"/>
    <property type="project" value="UniProtKB-KW"/>
</dbReference>
<dbReference type="InterPro" id="IPR005135">
    <property type="entry name" value="Endo/exonuclease/phosphatase"/>
</dbReference>
<dbReference type="PROSITE" id="PS50127">
    <property type="entry name" value="UBC_2"/>
    <property type="match status" value="1"/>
</dbReference>
<evidence type="ECO:0000256" key="2">
    <source>
        <dbReference type="ARBA" id="ARBA00022786"/>
    </source>
</evidence>
<evidence type="ECO:0000313" key="7">
    <source>
        <dbReference type="EMBL" id="SPD06381.1"/>
    </source>
</evidence>
<dbReference type="CDD" id="cd01650">
    <property type="entry name" value="RT_nLTR_like"/>
    <property type="match status" value="1"/>
</dbReference>
<feature type="active site" description="Glycyl thioester intermediate" evidence="3">
    <location>
        <position position="88"/>
    </location>
</feature>
<dbReference type="GO" id="GO:0004519">
    <property type="term" value="F:endonuclease activity"/>
    <property type="evidence" value="ECO:0007669"/>
    <property type="project" value="InterPro"/>
</dbReference>
<evidence type="ECO:0000256" key="1">
    <source>
        <dbReference type="ARBA" id="ARBA00022679"/>
    </source>
</evidence>
<dbReference type="Gene3D" id="3.10.110.10">
    <property type="entry name" value="Ubiquitin Conjugating Enzyme"/>
    <property type="match status" value="1"/>
</dbReference>
<dbReference type="PANTHER" id="PTHR33116">
    <property type="entry name" value="REVERSE TRANSCRIPTASE ZINC-BINDING DOMAIN-CONTAINING PROTEIN-RELATED-RELATED"/>
    <property type="match status" value="1"/>
</dbReference>
<dbReference type="InterPro" id="IPR000608">
    <property type="entry name" value="UBC"/>
</dbReference>
<protein>
    <recommendedName>
        <fullName evidence="8">UBC core domain-containing protein</fullName>
    </recommendedName>
</protein>
<dbReference type="InterPro" id="IPR023313">
    <property type="entry name" value="UBQ-conjugating_AS"/>
</dbReference>
<feature type="region of interest" description="Disordered" evidence="4">
    <location>
        <begin position="361"/>
        <end position="406"/>
    </location>
</feature>
<name>A0A2N9H421_FAGSY</name>
<accession>A0A2N9H421</accession>
<dbReference type="PANTHER" id="PTHR33116:SF78">
    <property type="entry name" value="OS12G0587133 PROTEIN"/>
    <property type="match status" value="1"/>
</dbReference>
<dbReference type="GO" id="GO:0003677">
    <property type="term" value="F:DNA binding"/>
    <property type="evidence" value="ECO:0007669"/>
    <property type="project" value="InterPro"/>
</dbReference>
<evidence type="ECO:0008006" key="8">
    <source>
        <dbReference type="Google" id="ProtNLM"/>
    </source>
</evidence>
<dbReference type="InterPro" id="IPR020847">
    <property type="entry name" value="AP_endonuclease_F1_BS"/>
</dbReference>
<proteinExistence type="predicted"/>
<dbReference type="PROSITE" id="PS00183">
    <property type="entry name" value="UBC_1"/>
    <property type="match status" value="1"/>
</dbReference>
<dbReference type="InterPro" id="IPR036691">
    <property type="entry name" value="Endo/exonu/phosph_ase_sf"/>
</dbReference>
<dbReference type="InterPro" id="IPR000477">
    <property type="entry name" value="RT_dom"/>
</dbReference>
<evidence type="ECO:0000256" key="3">
    <source>
        <dbReference type="PROSITE-ProRule" id="PRU10133"/>
    </source>
</evidence>
<dbReference type="Pfam" id="PF03372">
    <property type="entry name" value="Exo_endo_phos"/>
    <property type="match status" value="1"/>
</dbReference>
<organism evidence="7">
    <name type="scientific">Fagus sylvatica</name>
    <name type="common">Beechnut</name>
    <dbReference type="NCBI Taxonomy" id="28930"/>
    <lineage>
        <taxon>Eukaryota</taxon>
        <taxon>Viridiplantae</taxon>
        <taxon>Streptophyta</taxon>
        <taxon>Embryophyta</taxon>
        <taxon>Tracheophyta</taxon>
        <taxon>Spermatophyta</taxon>
        <taxon>Magnoliopsida</taxon>
        <taxon>eudicotyledons</taxon>
        <taxon>Gunneridae</taxon>
        <taxon>Pentapetalae</taxon>
        <taxon>rosids</taxon>
        <taxon>fabids</taxon>
        <taxon>Fagales</taxon>
        <taxon>Fagaceae</taxon>
        <taxon>Fagus</taxon>
    </lineage>
</organism>
<dbReference type="CDD" id="cd23790">
    <property type="entry name" value="UBCc_UBE2A_2B"/>
    <property type="match status" value="1"/>
</dbReference>
<sequence length="1604" mass="179478">MSTPSRKRLMRDFKRLQQDPPAGISGAPQDNNIMLWNAVIFGPDDTPWDGGTFKLTLQFTEDYPNKPPTVRFVSRMFHPNIYADGSICLDILQNQWSPIYDVAAILTSIQGGHQPTSRPSITGIGGRRPLSLEGERSRNHVSIVTMGFAAALWLCDVLLEVAKMSNDQNLFRSFREGNKIFVLQKQRNGKGRFVTITTLGESKNKRYVIIPEGRDACGWHGLSREINGLMAAMTAGSRDVNHRRPEQRTYQPANMNTAGDRGSFAAIVSGQGRVPVEESANLCLNIQIGRGPDGVWCIRKTSLVSPTEAAVMGPIDHARQVVKPTVFKEPVKPVKDKNLVWRPRAGAGPSTLAGLCLPHGQSEARATEKIPPRPRVGEGPSAVADPCSPRGQIDPRASETSTPDFSTQPHQMVLVAPNQEQPMIALDTPSGGDNLELTVESSDEESGSDTFPVVTVHDDTPLGDLGDGDSLVDRAWGTSKEWRVQQWIEEQRHGGSESTEEEKKWVGSDMDLALVTKEDSIPEDEGEAMVVAPLAVMMPSDVEAHGLTEVGASYEGYEARVLELLVAIDARRRKAGPSSRKSTPSGWGIVVDSMNVKIISWNVRGMNELDKRLRIKNLLKGWKADVVCLQETKLGLIPSRVVRSLWGGQYVDWVFLGSNGASGGILLMWDRRVVEKLEDAVGQYSVSCKFRTVMDQSEWMFSGVYGPNLDSERQGLWDELAGVKSWWDVPWCVGGDFNVVRFPAEKSHSTSFTQAMHEFSDFISAQGLIDTPLLGGKFTWSNGRSIDARSRLDRFLFTADLGRLFWAYLSEEIGEVHQWWNSYQFQGFPSYILANKLKALKSDLRHWNAEEFGNVTARKNALLAELNGLDVDPDSVIPSVEDRVRKELVIAKVDHLILMEEISLRQKSRAAIKEHIVQFYEQLYTEGEFQRPLLDGLEFNGLAGEDLEGLDRPFSEEEVFNVVKNFNGDKSPGPDGYSMAFYQACWSIVGSEVMDVCNEFYDQGIFEKSLNATFICLIPKKPGAVELKDFRPISLVGSVYKIMAKVLANRWSLVLAKIISSPQNAFVKEMQILDSVLIANECIDSRIRSGIPGVLCKLDLEKAYDHVNWKFLLYMLRRCGFSARWIRWISFCISSVRFSILVNGSPCGFFSSSRGLRQGDPLSPLLFVIVMEGFSRMMDKAVEGGLLSGFLVGNRGITTLMMPHLLFADDTLIFSAAEHDQILNLRYVLTWFEAITGLRINLGKSELVPVGDVPDVEGLADILGCKTASLPMQYLGLPLGAKFKSKDIWNPVLEKVERRLTGWKRSYLSKGGKLTLIKSTLSNLPTYYMSLFPIPVSVAKRIEKLQREFLWQGAGEEFKFHLVNWNQICAPVRYGGLGVRSLLTFNQALLGKWLWRFGVERDALWRRVIAEKFGSVGGGWSTQQAHGSYGMSLWKYISKGWDQFYKFLEFEVGDGSRIRFWSDVWCGGSPLKELFPELYRITRDKEAMVAKHLRIRNDKVHWELDFIRSIHDWELEAISNFLDLLYSASPKGQGQDQMCWKPGSVEDFPGTFVLPCSIFKGRGAPFRGSVFGSQRFFGSPSRNLEGYPALLDVVPVEGEECSHL</sequence>
<dbReference type="SUPFAM" id="SSF56219">
    <property type="entry name" value="DNase I-like"/>
    <property type="match status" value="1"/>
</dbReference>
<gene>
    <name evidence="7" type="ORF">FSB_LOCUS34263</name>
</gene>
<dbReference type="PROSITE" id="PS00726">
    <property type="entry name" value="AP_NUCLEASE_F1_1"/>
    <property type="match status" value="1"/>
</dbReference>
<evidence type="ECO:0000259" key="5">
    <source>
        <dbReference type="PROSITE" id="PS50127"/>
    </source>
</evidence>
<dbReference type="SMART" id="SM00212">
    <property type="entry name" value="UBCc"/>
    <property type="match status" value="1"/>
</dbReference>
<keyword evidence="2" id="KW-0833">Ubl conjugation pathway</keyword>
<dbReference type="Gene3D" id="3.60.10.10">
    <property type="entry name" value="Endonuclease/exonuclease/phosphatase"/>
    <property type="match status" value="1"/>
</dbReference>
<dbReference type="SUPFAM" id="SSF54495">
    <property type="entry name" value="UBC-like"/>
    <property type="match status" value="1"/>
</dbReference>